<feature type="domain" description="Type I restriction modification DNA specificity" evidence="5">
    <location>
        <begin position="234"/>
        <end position="395"/>
    </location>
</feature>
<dbReference type="AlphaFoldDB" id="A0AA41YZ17"/>
<evidence type="ECO:0000256" key="4">
    <source>
        <dbReference type="SAM" id="MobiDB-lite"/>
    </source>
</evidence>
<dbReference type="GO" id="GO:0009307">
    <property type="term" value="P:DNA restriction-modification system"/>
    <property type="evidence" value="ECO:0007669"/>
    <property type="project" value="UniProtKB-KW"/>
</dbReference>
<dbReference type="RefSeq" id="WP_282586215.1">
    <property type="nucleotide sequence ID" value="NZ_JAMOIM010000011.1"/>
</dbReference>
<feature type="domain" description="Type I restriction modification DNA specificity" evidence="5">
    <location>
        <begin position="91"/>
        <end position="194"/>
    </location>
</feature>
<dbReference type="PANTHER" id="PTHR30408">
    <property type="entry name" value="TYPE-1 RESTRICTION ENZYME ECOKI SPECIFICITY PROTEIN"/>
    <property type="match status" value="1"/>
</dbReference>
<name>A0AA41YZ17_9HYPH</name>
<dbReference type="PANTHER" id="PTHR30408:SF12">
    <property type="entry name" value="TYPE I RESTRICTION ENZYME MJAVIII SPECIFICITY SUBUNIT"/>
    <property type="match status" value="1"/>
</dbReference>
<dbReference type="SUPFAM" id="SSF116734">
    <property type="entry name" value="DNA methylase specificity domain"/>
    <property type="match status" value="2"/>
</dbReference>
<accession>A0AA41YZ17</accession>
<evidence type="ECO:0000313" key="6">
    <source>
        <dbReference type="EMBL" id="MCW6509847.1"/>
    </source>
</evidence>
<dbReference type="Gene3D" id="3.90.220.20">
    <property type="entry name" value="DNA methylase specificity domains"/>
    <property type="match status" value="2"/>
</dbReference>
<comment type="similarity">
    <text evidence="1">Belongs to the type-I restriction system S methylase family.</text>
</comment>
<dbReference type="Proteomes" id="UP001165667">
    <property type="component" value="Unassembled WGS sequence"/>
</dbReference>
<evidence type="ECO:0000256" key="1">
    <source>
        <dbReference type="ARBA" id="ARBA00010923"/>
    </source>
</evidence>
<proteinExistence type="inferred from homology"/>
<organism evidence="6 7">
    <name type="scientific">Lichenifustis flavocetrariae</name>
    <dbReference type="NCBI Taxonomy" id="2949735"/>
    <lineage>
        <taxon>Bacteria</taxon>
        <taxon>Pseudomonadati</taxon>
        <taxon>Pseudomonadota</taxon>
        <taxon>Alphaproteobacteria</taxon>
        <taxon>Hyphomicrobiales</taxon>
        <taxon>Lichenihabitantaceae</taxon>
        <taxon>Lichenifustis</taxon>
    </lineage>
</organism>
<dbReference type="InterPro" id="IPR044946">
    <property type="entry name" value="Restrct_endonuc_typeI_TRD_sf"/>
</dbReference>
<dbReference type="GO" id="GO:0003677">
    <property type="term" value="F:DNA binding"/>
    <property type="evidence" value="ECO:0007669"/>
    <property type="project" value="UniProtKB-KW"/>
</dbReference>
<keyword evidence="6" id="KW-0540">Nuclease</keyword>
<dbReference type="EMBL" id="JAMOIM010000011">
    <property type="protein sequence ID" value="MCW6509847.1"/>
    <property type="molecule type" value="Genomic_DNA"/>
</dbReference>
<evidence type="ECO:0000259" key="5">
    <source>
        <dbReference type="Pfam" id="PF01420"/>
    </source>
</evidence>
<keyword evidence="7" id="KW-1185">Reference proteome</keyword>
<keyword evidence="3" id="KW-0238">DNA-binding</keyword>
<feature type="region of interest" description="Disordered" evidence="4">
    <location>
        <begin position="447"/>
        <end position="471"/>
    </location>
</feature>
<evidence type="ECO:0000256" key="3">
    <source>
        <dbReference type="ARBA" id="ARBA00023125"/>
    </source>
</evidence>
<dbReference type="InterPro" id="IPR000055">
    <property type="entry name" value="Restrct_endonuc_typeI_TRD"/>
</dbReference>
<keyword evidence="6" id="KW-0255">Endonuclease</keyword>
<reference evidence="6" key="1">
    <citation type="submission" date="2022-05" db="EMBL/GenBank/DDBJ databases">
        <authorList>
            <person name="Pankratov T."/>
        </authorList>
    </citation>
    <scope>NUCLEOTIDE SEQUENCE</scope>
    <source>
        <strain evidence="6">BP6-180914</strain>
    </source>
</reference>
<protein>
    <submittedName>
        <fullName evidence="6">Restriction endonuclease subunit S</fullName>
    </submittedName>
</protein>
<sequence>MIDGLRPYPEMKSTGVQWLGDVPAHWDVRRIKTLLKEIDHRTKSGEERLLSLRMRRGLVDHHDSGGKPIPPDALVGFKVIEPGQIVMNRMRAAYGLFGLADVCGLVSPDYAVFQPADNSYNRYLLETFKLPSLAAVFRAESKGLGTGESGFLRLYTDRFGPIPVSYPPLDEQRLIVRFLDWHGAQTAKLVRAKKKIIALLNEQKQAIIHRAVTCGLDPNPKLKPSGIPWLGDVPEGWEVKRLKQVSRIRYGLGQPPAEKVGGLPLIRATNVDHGRILAKHLVYVDPDAVPKSRGAFLKTGEIIVVRSGAYTADSAIIPADYEGSVAGYDIVVTATRVLPEFLAAVLLAPHVQIDQLIPASMRAAQPHLNAEELGAAVLAVPDAQSQRRIVAHIDNETAIASKAIDIAQREIALIQEFRTRLIADVVTGKLDVCAAAASLPEVTEIEPADDLAEVDDLDEVPNDAENEEVAA</sequence>
<evidence type="ECO:0000256" key="2">
    <source>
        <dbReference type="ARBA" id="ARBA00022747"/>
    </source>
</evidence>
<dbReference type="Pfam" id="PF01420">
    <property type="entry name" value="Methylase_S"/>
    <property type="match status" value="2"/>
</dbReference>
<dbReference type="GO" id="GO:0004519">
    <property type="term" value="F:endonuclease activity"/>
    <property type="evidence" value="ECO:0007669"/>
    <property type="project" value="UniProtKB-KW"/>
</dbReference>
<keyword evidence="6" id="KW-0378">Hydrolase</keyword>
<comment type="caution">
    <text evidence="6">The sequence shown here is derived from an EMBL/GenBank/DDBJ whole genome shotgun (WGS) entry which is preliminary data.</text>
</comment>
<gene>
    <name evidence="6" type="ORF">M8523_17660</name>
</gene>
<keyword evidence="2" id="KW-0680">Restriction system</keyword>
<evidence type="ECO:0000313" key="7">
    <source>
        <dbReference type="Proteomes" id="UP001165667"/>
    </source>
</evidence>
<dbReference type="InterPro" id="IPR052021">
    <property type="entry name" value="Type-I_RS_S_subunit"/>
</dbReference>